<dbReference type="AlphaFoldDB" id="A0A840EBB2"/>
<evidence type="ECO:0000313" key="3">
    <source>
        <dbReference type="Proteomes" id="UP000576209"/>
    </source>
</evidence>
<evidence type="ECO:0000313" key="2">
    <source>
        <dbReference type="EMBL" id="MBB4079298.1"/>
    </source>
</evidence>
<gene>
    <name evidence="2" type="ORF">GGR28_001918</name>
</gene>
<organism evidence="2 3">
    <name type="scientific">Neolewinella aquimaris</name>
    <dbReference type="NCBI Taxonomy" id="1835722"/>
    <lineage>
        <taxon>Bacteria</taxon>
        <taxon>Pseudomonadati</taxon>
        <taxon>Bacteroidota</taxon>
        <taxon>Saprospiria</taxon>
        <taxon>Saprospirales</taxon>
        <taxon>Lewinellaceae</taxon>
        <taxon>Neolewinella</taxon>
    </lineage>
</organism>
<name>A0A840EBB2_9BACT</name>
<feature type="region of interest" description="Disordered" evidence="1">
    <location>
        <begin position="1"/>
        <end position="20"/>
    </location>
</feature>
<sequence length="76" mass="8563">MNNSTPRPLGHAEGQPKQILSTVRKDCLPATESGTAAPRYSETEEENFRLNQEEARQLCTDFRAFYAANTAYQIDL</sequence>
<dbReference type="Proteomes" id="UP000576209">
    <property type="component" value="Unassembled WGS sequence"/>
</dbReference>
<evidence type="ECO:0000256" key="1">
    <source>
        <dbReference type="SAM" id="MobiDB-lite"/>
    </source>
</evidence>
<accession>A0A840EBB2</accession>
<reference evidence="2 3" key="1">
    <citation type="submission" date="2020-08" db="EMBL/GenBank/DDBJ databases">
        <title>Genomic Encyclopedia of Type Strains, Phase IV (KMG-IV): sequencing the most valuable type-strain genomes for metagenomic binning, comparative biology and taxonomic classification.</title>
        <authorList>
            <person name="Goeker M."/>
        </authorList>
    </citation>
    <scope>NUCLEOTIDE SEQUENCE [LARGE SCALE GENOMIC DNA]</scope>
    <source>
        <strain evidence="2 3">DSM 105137</strain>
    </source>
</reference>
<proteinExistence type="predicted"/>
<keyword evidence="3" id="KW-1185">Reference proteome</keyword>
<dbReference type="EMBL" id="JACIFF010000004">
    <property type="protein sequence ID" value="MBB4079298.1"/>
    <property type="molecule type" value="Genomic_DNA"/>
</dbReference>
<comment type="caution">
    <text evidence="2">The sequence shown here is derived from an EMBL/GenBank/DDBJ whole genome shotgun (WGS) entry which is preliminary data.</text>
</comment>
<protein>
    <submittedName>
        <fullName evidence="2">Uncharacterized protein</fullName>
    </submittedName>
</protein>